<dbReference type="AlphaFoldDB" id="A0A2A2TC93"/>
<comment type="caution">
    <text evidence="1">The sequence shown here is derived from an EMBL/GenBank/DDBJ whole genome shotgun (WGS) entry which is preliminary data.</text>
</comment>
<keyword evidence="2" id="KW-1185">Reference proteome</keyword>
<name>A0A2A2TC93_9CYAN</name>
<evidence type="ECO:0000313" key="2">
    <source>
        <dbReference type="Proteomes" id="UP000218238"/>
    </source>
</evidence>
<accession>A0A2A2TC93</accession>
<sequence length="78" mass="8977">MRVALEVAKKGEKTEPGLGNAILRSLPKVSHKSQHHHERDRLPKYVQLRLLHSLLLPVTKTTPIKDWLVNNSNFLTYL</sequence>
<dbReference type="EMBL" id="NTFS01000433">
    <property type="protein sequence ID" value="PAX51266.1"/>
    <property type="molecule type" value="Genomic_DNA"/>
</dbReference>
<reference evidence="1 2" key="1">
    <citation type="submission" date="2017-08" db="EMBL/GenBank/DDBJ databases">
        <title>Draft genome sequence of filamentous cyanobacterium Calothrix elsteri CCALA 953.</title>
        <authorList>
            <person name="Gagunashvili A.N."/>
            <person name="Elster J."/>
            <person name="Andresson O.S."/>
        </authorList>
    </citation>
    <scope>NUCLEOTIDE SEQUENCE [LARGE SCALE GENOMIC DNA]</scope>
    <source>
        <strain evidence="1 2">CCALA 953</strain>
    </source>
</reference>
<protein>
    <submittedName>
        <fullName evidence="1">Uncharacterized protein</fullName>
    </submittedName>
</protein>
<gene>
    <name evidence="1" type="ORF">CK510_25735</name>
</gene>
<proteinExistence type="predicted"/>
<organism evidence="1 2">
    <name type="scientific">Brunnivagina elsteri CCALA 953</name>
    <dbReference type="NCBI Taxonomy" id="987040"/>
    <lineage>
        <taxon>Bacteria</taxon>
        <taxon>Bacillati</taxon>
        <taxon>Cyanobacteriota</taxon>
        <taxon>Cyanophyceae</taxon>
        <taxon>Nostocales</taxon>
        <taxon>Calotrichaceae</taxon>
        <taxon>Brunnivagina</taxon>
    </lineage>
</organism>
<dbReference type="Proteomes" id="UP000218238">
    <property type="component" value="Unassembled WGS sequence"/>
</dbReference>
<evidence type="ECO:0000313" key="1">
    <source>
        <dbReference type="EMBL" id="PAX51266.1"/>
    </source>
</evidence>